<evidence type="ECO:0000259" key="6">
    <source>
        <dbReference type="SMART" id="SM00906"/>
    </source>
</evidence>
<evidence type="ECO:0000313" key="7">
    <source>
        <dbReference type="EMBL" id="KAJ9605085.1"/>
    </source>
</evidence>
<keyword evidence="8" id="KW-1185">Reference proteome</keyword>
<evidence type="ECO:0000256" key="4">
    <source>
        <dbReference type="ARBA" id="ARBA00023163"/>
    </source>
</evidence>
<gene>
    <name evidence="7" type="ORF">H2200_010475</name>
</gene>
<evidence type="ECO:0000256" key="5">
    <source>
        <dbReference type="ARBA" id="ARBA00023242"/>
    </source>
</evidence>
<accession>A0AA38X1J0</accession>
<dbReference type="GO" id="GO:0003700">
    <property type="term" value="F:DNA-binding transcription factor activity"/>
    <property type="evidence" value="ECO:0007669"/>
    <property type="project" value="InterPro"/>
</dbReference>
<dbReference type="AlphaFoldDB" id="A0AA38X1J0"/>
<reference evidence="7" key="1">
    <citation type="submission" date="2022-10" db="EMBL/GenBank/DDBJ databases">
        <title>Culturing micro-colonial fungi from biological soil crusts in the Mojave desert and describing Neophaeococcomyces mojavensis, and introducing the new genera and species Taxawa tesnikishii.</title>
        <authorList>
            <person name="Kurbessoian T."/>
            <person name="Stajich J.E."/>
        </authorList>
    </citation>
    <scope>NUCLEOTIDE SEQUENCE</scope>
    <source>
        <strain evidence="7">TK_41</strain>
    </source>
</reference>
<keyword evidence="4" id="KW-0804">Transcription</keyword>
<dbReference type="Pfam" id="PF04082">
    <property type="entry name" value="Fungal_trans"/>
    <property type="match status" value="1"/>
</dbReference>
<dbReference type="GO" id="GO:0005634">
    <property type="term" value="C:nucleus"/>
    <property type="evidence" value="ECO:0007669"/>
    <property type="project" value="UniProtKB-SubCell"/>
</dbReference>
<dbReference type="Proteomes" id="UP001172673">
    <property type="component" value="Unassembled WGS sequence"/>
</dbReference>
<dbReference type="CDD" id="cd12148">
    <property type="entry name" value="fungal_TF_MHR"/>
    <property type="match status" value="1"/>
</dbReference>
<organism evidence="7 8">
    <name type="scientific">Cladophialophora chaetospira</name>
    <dbReference type="NCBI Taxonomy" id="386627"/>
    <lineage>
        <taxon>Eukaryota</taxon>
        <taxon>Fungi</taxon>
        <taxon>Dikarya</taxon>
        <taxon>Ascomycota</taxon>
        <taxon>Pezizomycotina</taxon>
        <taxon>Eurotiomycetes</taxon>
        <taxon>Chaetothyriomycetidae</taxon>
        <taxon>Chaetothyriales</taxon>
        <taxon>Herpotrichiellaceae</taxon>
        <taxon>Cladophialophora</taxon>
    </lineage>
</organism>
<dbReference type="InterPro" id="IPR050987">
    <property type="entry name" value="AtrR-like"/>
</dbReference>
<dbReference type="EMBL" id="JAPDRK010000017">
    <property type="protein sequence ID" value="KAJ9605085.1"/>
    <property type="molecule type" value="Genomic_DNA"/>
</dbReference>
<dbReference type="InterPro" id="IPR007219">
    <property type="entry name" value="XnlR_reg_dom"/>
</dbReference>
<dbReference type="PANTHER" id="PTHR46910">
    <property type="entry name" value="TRANSCRIPTION FACTOR PDR1"/>
    <property type="match status" value="1"/>
</dbReference>
<dbReference type="GO" id="GO:0003677">
    <property type="term" value="F:DNA binding"/>
    <property type="evidence" value="ECO:0007669"/>
    <property type="project" value="UniProtKB-KW"/>
</dbReference>
<dbReference type="SMART" id="SM00906">
    <property type="entry name" value="Fungal_trans"/>
    <property type="match status" value="1"/>
</dbReference>
<dbReference type="GO" id="GO:0006351">
    <property type="term" value="P:DNA-templated transcription"/>
    <property type="evidence" value="ECO:0007669"/>
    <property type="project" value="InterPro"/>
</dbReference>
<keyword evidence="3" id="KW-0238">DNA-binding</keyword>
<protein>
    <recommendedName>
        <fullName evidence="6">Xylanolytic transcriptional activator regulatory domain-containing protein</fullName>
    </recommendedName>
</protein>
<feature type="domain" description="Xylanolytic transcriptional activator regulatory" evidence="6">
    <location>
        <begin position="132"/>
        <end position="204"/>
    </location>
</feature>
<sequence length="526" mass="60090">MVWHEETEFEGNGHEFFLFEDHTASWVDSFITALDKGGPVLSSAPAEVLDHLRACRPHQMRERAWLVMYYSIILSMVSSSDPTNQSTKRKLRYNLWLALNDPRLFLEPSEANIQALTMLACHVEEFTTPTLCWMLATTACRMLQALGVNHRRLDPQTRERRVMMFWHLNLLDKALALIFGRPPTFHRAMSREIPLPTLAQLLSSQAQHNPTKAPRLFETHHFYQKLFLTRIMADIWNCLYEDAAPDHSRIEVVNQELESWYRQALQLLEAAALAEKPFLDARNAASIDLELHSLSFMYEYLRILLARSSSHMRTQCIESSKRMLHLLEHMVSESGELYNGIDWQLLCGSFTPFLELFGEIVSNGKGGSQETQDALAAMEQLPVFLGKMSSRNSLAAKLERIAVVFVQHAKSLMHPQGMLFIFAPWTSQQATNHTFWAEDQASNDAIDSRIPAAAWPDPWQSAGNMLHWDAFFTHAIAPAISGQPQVHENSVQTADLETWTSNFFGDAVFDWMGWDSQDFDFNLDGT</sequence>
<evidence type="ECO:0000256" key="3">
    <source>
        <dbReference type="ARBA" id="ARBA00023125"/>
    </source>
</evidence>
<dbReference type="PANTHER" id="PTHR46910:SF37">
    <property type="entry name" value="ZN(II)2CYS6 TRANSCRIPTION FACTOR (EUROFUNG)"/>
    <property type="match status" value="1"/>
</dbReference>
<dbReference type="GO" id="GO:0008270">
    <property type="term" value="F:zinc ion binding"/>
    <property type="evidence" value="ECO:0007669"/>
    <property type="project" value="InterPro"/>
</dbReference>
<comment type="caution">
    <text evidence="7">The sequence shown here is derived from an EMBL/GenBank/DDBJ whole genome shotgun (WGS) entry which is preliminary data.</text>
</comment>
<proteinExistence type="predicted"/>
<keyword evidence="5" id="KW-0539">Nucleus</keyword>
<evidence type="ECO:0000256" key="1">
    <source>
        <dbReference type="ARBA" id="ARBA00004123"/>
    </source>
</evidence>
<keyword evidence="2" id="KW-0805">Transcription regulation</keyword>
<comment type="subcellular location">
    <subcellularLocation>
        <location evidence="1">Nucleus</location>
    </subcellularLocation>
</comment>
<name>A0AA38X1J0_9EURO</name>
<evidence type="ECO:0000313" key="8">
    <source>
        <dbReference type="Proteomes" id="UP001172673"/>
    </source>
</evidence>
<evidence type="ECO:0000256" key="2">
    <source>
        <dbReference type="ARBA" id="ARBA00023015"/>
    </source>
</evidence>